<reference evidence="5" key="1">
    <citation type="submission" date="2021-08" db="EMBL/GenBank/DDBJ databases">
        <title>WGS assembly of Ceratopteris richardii.</title>
        <authorList>
            <person name="Marchant D.B."/>
            <person name="Chen G."/>
            <person name="Jenkins J."/>
            <person name="Shu S."/>
            <person name="Leebens-Mack J."/>
            <person name="Grimwood J."/>
            <person name="Schmutz J."/>
            <person name="Soltis P."/>
            <person name="Soltis D."/>
            <person name="Chen Z.-H."/>
        </authorList>
    </citation>
    <scope>NUCLEOTIDE SEQUENCE</scope>
    <source>
        <strain evidence="5">Whitten #5841</strain>
        <tissue evidence="5">Leaf</tissue>
    </source>
</reference>
<dbReference type="OrthoDB" id="206354at2759"/>
<dbReference type="InterPro" id="IPR029063">
    <property type="entry name" value="SAM-dependent_MTases_sf"/>
</dbReference>
<dbReference type="PANTHER" id="PTHR13200">
    <property type="entry name" value="EEF1A LYSINE METHYLTRANSFERASE 1"/>
    <property type="match status" value="1"/>
</dbReference>
<comment type="subcellular location">
    <subcellularLocation>
        <location evidence="1">Cytoplasm</location>
    </subcellularLocation>
</comment>
<keyword evidence="6" id="KW-1185">Reference proteome</keyword>
<name>A0A8T2V1G2_CERRI</name>
<gene>
    <name evidence="5" type="ORF">KP509_03G017900</name>
</gene>
<comment type="caution">
    <text evidence="5">The sequence shown here is derived from an EMBL/GenBank/DDBJ whole genome shotgun (WGS) entry which is preliminary data.</text>
</comment>
<dbReference type="InterPro" id="IPR019369">
    <property type="entry name" value="Efm5/EEF1AKMT1"/>
</dbReference>
<proteinExistence type="predicted"/>
<evidence type="ECO:0000256" key="3">
    <source>
        <dbReference type="ARBA" id="ARBA00022603"/>
    </source>
</evidence>
<dbReference type="Proteomes" id="UP000825935">
    <property type="component" value="Chromosome 3"/>
</dbReference>
<dbReference type="SUPFAM" id="SSF53335">
    <property type="entry name" value="S-adenosyl-L-methionine-dependent methyltransferases"/>
    <property type="match status" value="1"/>
</dbReference>
<keyword evidence="2" id="KW-0963">Cytoplasm</keyword>
<evidence type="ECO:0000256" key="2">
    <source>
        <dbReference type="ARBA" id="ARBA00022490"/>
    </source>
</evidence>
<dbReference type="GO" id="GO:0016279">
    <property type="term" value="F:protein-lysine N-methyltransferase activity"/>
    <property type="evidence" value="ECO:0007669"/>
    <property type="project" value="InterPro"/>
</dbReference>
<dbReference type="GO" id="GO:0032259">
    <property type="term" value="P:methylation"/>
    <property type="evidence" value="ECO:0007669"/>
    <property type="project" value="UniProtKB-KW"/>
</dbReference>
<dbReference type="EMBL" id="CM035408">
    <property type="protein sequence ID" value="KAH7440960.1"/>
    <property type="molecule type" value="Genomic_DNA"/>
</dbReference>
<dbReference type="InterPro" id="IPR041370">
    <property type="entry name" value="Mlase_EEF1AKMT1/ZCCHC4"/>
</dbReference>
<dbReference type="GO" id="GO:0005737">
    <property type="term" value="C:cytoplasm"/>
    <property type="evidence" value="ECO:0007669"/>
    <property type="project" value="UniProtKB-SubCell"/>
</dbReference>
<dbReference type="GO" id="GO:0003676">
    <property type="term" value="F:nucleic acid binding"/>
    <property type="evidence" value="ECO:0007669"/>
    <property type="project" value="InterPro"/>
</dbReference>
<dbReference type="PANTHER" id="PTHR13200:SF1">
    <property type="entry name" value="NUCLEIC ACID BINDING PROTEIN"/>
    <property type="match status" value="1"/>
</dbReference>
<dbReference type="AlphaFoldDB" id="A0A8T2V1G2"/>
<keyword evidence="4" id="KW-0808">Transferase</keyword>
<sequence>MPEEGRNVGNIIDDQTRESKEAKQANSFLRRTLENPNLNQYWYSAYTIDVLVKEIEDNASKAAFLSTPSLYFSLNDKQLKDNSYVFDVDPQWQKHPNFVRWDFNDPVNIPECMWHAFDLVLIDPPFITPEVWSKYAEATILLLAPGGKIILSTVQERGELLKQLLKVEPQVFEPSIPKLVYQYTLFANYQSRHLSLHNPEIYQH</sequence>
<protein>
    <submittedName>
        <fullName evidence="5">Uncharacterized protein</fullName>
    </submittedName>
</protein>
<dbReference type="OMA" id="FNKPLEG"/>
<accession>A0A8T2V1G2</accession>
<evidence type="ECO:0000313" key="6">
    <source>
        <dbReference type="Proteomes" id="UP000825935"/>
    </source>
</evidence>
<evidence type="ECO:0000313" key="5">
    <source>
        <dbReference type="EMBL" id="KAH7440960.1"/>
    </source>
</evidence>
<evidence type="ECO:0000256" key="4">
    <source>
        <dbReference type="ARBA" id="ARBA00022679"/>
    </source>
</evidence>
<organism evidence="5 6">
    <name type="scientific">Ceratopteris richardii</name>
    <name type="common">Triangle waterfern</name>
    <dbReference type="NCBI Taxonomy" id="49495"/>
    <lineage>
        <taxon>Eukaryota</taxon>
        <taxon>Viridiplantae</taxon>
        <taxon>Streptophyta</taxon>
        <taxon>Embryophyta</taxon>
        <taxon>Tracheophyta</taxon>
        <taxon>Polypodiopsida</taxon>
        <taxon>Polypodiidae</taxon>
        <taxon>Polypodiales</taxon>
        <taxon>Pteridineae</taxon>
        <taxon>Pteridaceae</taxon>
        <taxon>Parkerioideae</taxon>
        <taxon>Ceratopteris</taxon>
    </lineage>
</organism>
<keyword evidence="3" id="KW-0489">Methyltransferase</keyword>
<evidence type="ECO:0000256" key="1">
    <source>
        <dbReference type="ARBA" id="ARBA00004496"/>
    </source>
</evidence>
<dbReference type="PROSITE" id="PS00092">
    <property type="entry name" value="N6_MTASE"/>
    <property type="match status" value="1"/>
</dbReference>
<dbReference type="InterPro" id="IPR002052">
    <property type="entry name" value="DNA_methylase_N6_adenine_CS"/>
</dbReference>
<dbReference type="Pfam" id="PF10237">
    <property type="entry name" value="N6-adenineMlase"/>
    <property type="match status" value="1"/>
</dbReference>